<organism evidence="1 2">
    <name type="scientific">Porphyra umbilicalis</name>
    <name type="common">Purple laver</name>
    <name type="synonym">Red alga</name>
    <dbReference type="NCBI Taxonomy" id="2786"/>
    <lineage>
        <taxon>Eukaryota</taxon>
        <taxon>Rhodophyta</taxon>
        <taxon>Bangiophyceae</taxon>
        <taxon>Bangiales</taxon>
        <taxon>Bangiaceae</taxon>
        <taxon>Porphyra</taxon>
    </lineage>
</organism>
<accession>A0A1X6PCA7</accession>
<sequence length="370" mass="39941">MTMSEGVSLGAQATKFVNDYITPILGQVNSTKVHKLLCHITDAIRWHGNLQNANTASNESGHKDDKPFYYRTNKAMATFTRQLVRHAHGSREITKMNKEADVQCINEYRQNLADVEASRVAAARAGGGAVSPGGWPHGGALAAAGGGASTPLTSNGPAVGTGTSASASAQGVQDGGMAIPYHRENVLVADLALRPELGNVAAVLKLSGSHRVRLTQTVDLSARFECGAQMPQRLRATMNDRGAPWLDHVVFHPPGKPDERRLGHVRAIVRRQDGDHALLCLLRPTDKDIECPLQSRGCVHLQWHMAPGATDVTLVSVPLRDILRIVHVVPDLAELTGRMDVDTAPADFHAPLGERMAMRFFPNAFFVMDA</sequence>
<evidence type="ECO:0000313" key="2">
    <source>
        <dbReference type="Proteomes" id="UP000218209"/>
    </source>
</evidence>
<reference evidence="1 2" key="1">
    <citation type="submission" date="2017-03" db="EMBL/GenBank/DDBJ databases">
        <title>WGS assembly of Porphyra umbilicalis.</title>
        <authorList>
            <person name="Brawley S.H."/>
            <person name="Blouin N.A."/>
            <person name="Ficko-Blean E."/>
            <person name="Wheeler G.L."/>
            <person name="Lohr M."/>
            <person name="Goodson H.V."/>
            <person name="Jenkins J.W."/>
            <person name="Blaby-Haas C.E."/>
            <person name="Helliwell K.E."/>
            <person name="Chan C."/>
            <person name="Marriage T."/>
            <person name="Bhattacharya D."/>
            <person name="Klein A.S."/>
            <person name="Badis Y."/>
            <person name="Brodie J."/>
            <person name="Cao Y."/>
            <person name="Collen J."/>
            <person name="Dittami S.M."/>
            <person name="Gachon C.M."/>
            <person name="Green B.R."/>
            <person name="Karpowicz S."/>
            <person name="Kim J.W."/>
            <person name="Kudahl U."/>
            <person name="Lin S."/>
            <person name="Michel G."/>
            <person name="Mittag M."/>
            <person name="Olson B.J."/>
            <person name="Pangilinan J."/>
            <person name="Peng Y."/>
            <person name="Qiu H."/>
            <person name="Shu S."/>
            <person name="Singer J.T."/>
            <person name="Smith A.G."/>
            <person name="Sprecher B.N."/>
            <person name="Wagner V."/>
            <person name="Wang W."/>
            <person name="Wang Z.-Y."/>
            <person name="Yan J."/>
            <person name="Yarish C."/>
            <person name="Zoeuner-Riek S."/>
            <person name="Zhuang Y."/>
            <person name="Zou Y."/>
            <person name="Lindquist E.A."/>
            <person name="Grimwood J."/>
            <person name="Barry K."/>
            <person name="Rokhsar D.S."/>
            <person name="Schmutz J."/>
            <person name="Stiller J.W."/>
            <person name="Grossman A.R."/>
            <person name="Prochnik S.E."/>
        </authorList>
    </citation>
    <scope>NUCLEOTIDE SEQUENCE [LARGE SCALE GENOMIC DNA]</scope>
    <source>
        <strain evidence="1">4086291</strain>
    </source>
</reference>
<proteinExistence type="predicted"/>
<dbReference type="AlphaFoldDB" id="A0A1X6PCA7"/>
<dbReference type="Proteomes" id="UP000218209">
    <property type="component" value="Unassembled WGS sequence"/>
</dbReference>
<keyword evidence="2" id="KW-1185">Reference proteome</keyword>
<protein>
    <submittedName>
        <fullName evidence="1">Uncharacterized protein</fullName>
    </submittedName>
</protein>
<evidence type="ECO:0000313" key="1">
    <source>
        <dbReference type="EMBL" id="OSX78474.1"/>
    </source>
</evidence>
<gene>
    <name evidence="1" type="ORF">BU14_0108s0021</name>
</gene>
<name>A0A1X6PCA7_PORUM</name>
<dbReference type="EMBL" id="KV918812">
    <property type="protein sequence ID" value="OSX78474.1"/>
    <property type="molecule type" value="Genomic_DNA"/>
</dbReference>